<evidence type="ECO:0000256" key="1">
    <source>
        <dbReference type="SAM" id="Phobius"/>
    </source>
</evidence>
<evidence type="ECO:0000313" key="4">
    <source>
        <dbReference type="Proteomes" id="UP000186364"/>
    </source>
</evidence>
<dbReference type="InterPro" id="IPR050879">
    <property type="entry name" value="Acyltransferase_3"/>
</dbReference>
<keyword evidence="1" id="KW-1133">Transmembrane helix</keyword>
<keyword evidence="1" id="KW-0472">Membrane</keyword>
<accession>A0A1Q9AXZ0</accession>
<dbReference type="Pfam" id="PF01757">
    <property type="entry name" value="Acyl_transf_3"/>
    <property type="match status" value="1"/>
</dbReference>
<dbReference type="InterPro" id="IPR002656">
    <property type="entry name" value="Acyl_transf_3_dom"/>
</dbReference>
<dbReference type="GO" id="GO:0016020">
    <property type="term" value="C:membrane"/>
    <property type="evidence" value="ECO:0007669"/>
    <property type="project" value="TreeGrafter"/>
</dbReference>
<protein>
    <recommendedName>
        <fullName evidence="2">Acyltransferase 3 domain-containing protein</fullName>
    </recommendedName>
</protein>
<feature type="transmembrane region" description="Helical" evidence="1">
    <location>
        <begin position="297"/>
        <end position="319"/>
    </location>
</feature>
<feature type="transmembrane region" description="Helical" evidence="1">
    <location>
        <begin position="39"/>
        <end position="57"/>
    </location>
</feature>
<feature type="transmembrane region" description="Helical" evidence="1">
    <location>
        <begin position="237"/>
        <end position="254"/>
    </location>
</feature>
<dbReference type="OrthoDB" id="9767863at2"/>
<keyword evidence="4" id="KW-1185">Reference proteome</keyword>
<dbReference type="PANTHER" id="PTHR23028:SF131">
    <property type="entry name" value="BLR2367 PROTEIN"/>
    <property type="match status" value="1"/>
</dbReference>
<dbReference type="PANTHER" id="PTHR23028">
    <property type="entry name" value="ACETYLTRANSFERASE"/>
    <property type="match status" value="1"/>
</dbReference>
<feature type="transmembrane region" description="Helical" evidence="1">
    <location>
        <begin position="12"/>
        <end position="33"/>
    </location>
</feature>
<feature type="transmembrane region" description="Helical" evidence="1">
    <location>
        <begin position="78"/>
        <end position="95"/>
    </location>
</feature>
<evidence type="ECO:0000313" key="3">
    <source>
        <dbReference type="EMBL" id="OLP60303.1"/>
    </source>
</evidence>
<dbReference type="GO" id="GO:0016747">
    <property type="term" value="F:acyltransferase activity, transferring groups other than amino-acyl groups"/>
    <property type="evidence" value="ECO:0007669"/>
    <property type="project" value="InterPro"/>
</dbReference>
<proteinExistence type="predicted"/>
<evidence type="ECO:0000259" key="2">
    <source>
        <dbReference type="Pfam" id="PF01757"/>
    </source>
</evidence>
<feature type="domain" description="Acyltransferase 3" evidence="2">
    <location>
        <begin position="7"/>
        <end position="314"/>
    </location>
</feature>
<sequence>MLVVVQVQYLRALAAFGVIFFHAFGYTTLDVVLQEKVKIGAAGVDLFFIISGFVMYLSTVDRQIGTAAFYKARLIRVVPLYWLATSLAVAIFVAAPQLTNHPSTWQHILSSYLFVAHPDPSRPDLFWPIVVPGWTLNYEMFFYLLFGLSLLLPKRAQIPNLAVTIGGLVAIGLIAHPPGIAGFYTHSLLLEFLLGLLFGALYRKGVRLDGRLCLSLSALALLSLLLLQPYFSEQSRVIFWGIPAAMLFCGSVFAKGSPMRLPIVEYLGAASYSLYLSQFFSLKVFEIAARILNLPRGLMFVLVSVTLAIIVGVLVYAFIEVPITRLLKPRARLSLQEKVSPVTSAAG</sequence>
<dbReference type="Proteomes" id="UP000186364">
    <property type="component" value="Unassembled WGS sequence"/>
</dbReference>
<keyword evidence="1" id="KW-0812">Transmembrane</keyword>
<name>A0A1Q9AXZ0_9HYPH</name>
<dbReference type="AlphaFoldDB" id="A0A1Q9AXZ0"/>
<feature type="transmembrane region" description="Helical" evidence="1">
    <location>
        <begin position="125"/>
        <end position="146"/>
    </location>
</feature>
<dbReference type="EMBL" id="MKIP01000037">
    <property type="protein sequence ID" value="OLP60303.1"/>
    <property type="molecule type" value="Genomic_DNA"/>
</dbReference>
<feature type="transmembrane region" description="Helical" evidence="1">
    <location>
        <begin position="181"/>
        <end position="200"/>
    </location>
</feature>
<gene>
    <name evidence="3" type="ORF">BJF93_15200</name>
</gene>
<organism evidence="3 4">
    <name type="scientific">Xaviernesmea oryzae</name>
    <dbReference type="NCBI Taxonomy" id="464029"/>
    <lineage>
        <taxon>Bacteria</taxon>
        <taxon>Pseudomonadati</taxon>
        <taxon>Pseudomonadota</taxon>
        <taxon>Alphaproteobacteria</taxon>
        <taxon>Hyphomicrobiales</taxon>
        <taxon>Rhizobiaceae</taxon>
        <taxon>Rhizobium/Agrobacterium group</taxon>
        <taxon>Xaviernesmea</taxon>
    </lineage>
</organism>
<comment type="caution">
    <text evidence="3">The sequence shown here is derived from an EMBL/GenBank/DDBJ whole genome shotgun (WGS) entry which is preliminary data.</text>
</comment>
<feature type="transmembrane region" description="Helical" evidence="1">
    <location>
        <begin position="212"/>
        <end position="231"/>
    </location>
</feature>
<reference evidence="3 4" key="1">
    <citation type="submission" date="2016-09" db="EMBL/GenBank/DDBJ databases">
        <title>Rhizobium sp. nov., a novel species isolated from the rice rhizosphere.</title>
        <authorList>
            <person name="Zhao J."/>
            <person name="Zhang X."/>
        </authorList>
    </citation>
    <scope>NUCLEOTIDE SEQUENCE [LARGE SCALE GENOMIC DNA]</scope>
    <source>
        <strain evidence="3 4">1.7048</strain>
    </source>
</reference>
<feature type="transmembrane region" description="Helical" evidence="1">
    <location>
        <begin position="266"/>
        <end position="285"/>
    </location>
</feature>
<feature type="transmembrane region" description="Helical" evidence="1">
    <location>
        <begin position="158"/>
        <end position="175"/>
    </location>
</feature>
<dbReference type="GO" id="GO:0000271">
    <property type="term" value="P:polysaccharide biosynthetic process"/>
    <property type="evidence" value="ECO:0007669"/>
    <property type="project" value="TreeGrafter"/>
</dbReference>